<dbReference type="InterPro" id="IPR045336">
    <property type="entry name" value="MmgE_PrpD_N"/>
</dbReference>
<dbReference type="SUPFAM" id="SSF103378">
    <property type="entry name" value="2-methylcitrate dehydratase PrpD"/>
    <property type="match status" value="1"/>
</dbReference>
<evidence type="ECO:0000259" key="3">
    <source>
        <dbReference type="Pfam" id="PF19305"/>
    </source>
</evidence>
<gene>
    <name evidence="4" type="ORF">CAL12_03415</name>
</gene>
<dbReference type="InterPro" id="IPR005656">
    <property type="entry name" value="MmgE_PrpD"/>
</dbReference>
<evidence type="ECO:0000313" key="5">
    <source>
        <dbReference type="Proteomes" id="UP000194151"/>
    </source>
</evidence>
<protein>
    <submittedName>
        <fullName evidence="4">2-methylcitrate dehydratase</fullName>
    </submittedName>
</protein>
<evidence type="ECO:0000259" key="2">
    <source>
        <dbReference type="Pfam" id="PF03972"/>
    </source>
</evidence>
<comment type="similarity">
    <text evidence="1">Belongs to the PrpD family.</text>
</comment>
<keyword evidence="5" id="KW-1185">Reference proteome</keyword>
<dbReference type="PANTHER" id="PTHR16943">
    <property type="entry name" value="2-METHYLCITRATE DEHYDRATASE-RELATED"/>
    <property type="match status" value="1"/>
</dbReference>
<accession>A0A1W6YFT5</accession>
<dbReference type="Pfam" id="PF19305">
    <property type="entry name" value="MmgE_PrpD_C"/>
    <property type="match status" value="1"/>
</dbReference>
<dbReference type="PANTHER" id="PTHR16943:SF8">
    <property type="entry name" value="2-METHYLCITRATE DEHYDRATASE"/>
    <property type="match status" value="1"/>
</dbReference>
<dbReference type="Proteomes" id="UP000194151">
    <property type="component" value="Chromosome"/>
</dbReference>
<dbReference type="GO" id="GO:0016829">
    <property type="term" value="F:lyase activity"/>
    <property type="evidence" value="ECO:0007669"/>
    <property type="project" value="InterPro"/>
</dbReference>
<dbReference type="InterPro" id="IPR045337">
    <property type="entry name" value="MmgE_PrpD_C"/>
</dbReference>
<evidence type="ECO:0000256" key="1">
    <source>
        <dbReference type="ARBA" id="ARBA00006174"/>
    </source>
</evidence>
<feature type="domain" description="MmgE/PrpD N-terminal" evidence="2">
    <location>
        <begin position="26"/>
        <end position="252"/>
    </location>
</feature>
<feature type="domain" description="MmgE/PrpD C-terminal" evidence="3">
    <location>
        <begin position="274"/>
        <end position="442"/>
    </location>
</feature>
<dbReference type="InterPro" id="IPR036148">
    <property type="entry name" value="MmgE/PrpD_sf"/>
</dbReference>
<sequence>MGAGTDAPRAPAPHGHRVPHAGLALRLGRYVADLDGRAIDAPTREAVWRCVLDALASAGAALGLPAVMAAQETALALYGPGHVPLWFTGRPASMAAALFANSAATAALDLDDGYRQARGHPGAAVIPTALALLGEDPRRTVADLVAAIVAGYEVGLRLAMARPGYAPSGAWSGYAVVATAAKMLGLDPAVIAHALAIAAQTAPALPALAGIAGSDVKEGIAAGVAAGWAALRLAMAGYEGPVAALDDGRLFDAGIALHDLGGAPLIQGTYFKPYGCCRHIHAPLDAWLHLRARHGLEAADVAGMQVRTYRATFNLSNSPTPGTLVEAQYSVPYCLALCALHGSDALVPLQAIHLGDPGVRDLAARISVVHDAGVEALFPARSPASVTVSLKDGRRLASPVMDPRGDPATALEWADLVTKFRVATRAGLSPVRQQALLDAIAELRNGDSVPLAGALGASGVLGVPGWTDPQHRKGDHP</sequence>
<dbReference type="RefSeq" id="WP_086063198.1">
    <property type="nucleotide sequence ID" value="NZ_CP021108.1"/>
</dbReference>
<dbReference type="EMBL" id="CP021108">
    <property type="protein sequence ID" value="ARP79965.1"/>
    <property type="molecule type" value="Genomic_DNA"/>
</dbReference>
<dbReference type="Gene3D" id="3.30.1330.120">
    <property type="entry name" value="2-methylcitrate dehydratase PrpD"/>
    <property type="match status" value="1"/>
</dbReference>
<dbReference type="OrthoDB" id="8627321at2"/>
<dbReference type="Gene3D" id="1.10.4100.10">
    <property type="entry name" value="2-methylcitrate dehydratase PrpD"/>
    <property type="match status" value="1"/>
</dbReference>
<dbReference type="STRING" id="1416806.CAL12_03415"/>
<dbReference type="InterPro" id="IPR042188">
    <property type="entry name" value="MmgE/PrpD_sf_2"/>
</dbReference>
<proteinExistence type="inferred from homology"/>
<dbReference type="InterPro" id="IPR042183">
    <property type="entry name" value="MmgE/PrpD_sf_1"/>
</dbReference>
<reference evidence="4 5" key="1">
    <citation type="submission" date="2017-05" db="EMBL/GenBank/DDBJ databases">
        <title>Complete and WGS of Bordetella genogroups.</title>
        <authorList>
            <person name="Spilker T."/>
            <person name="LiPuma J."/>
        </authorList>
    </citation>
    <scope>NUCLEOTIDE SEQUENCE [LARGE SCALE GENOMIC DNA]</scope>
    <source>
        <strain evidence="4 5">AU19157</strain>
    </source>
</reference>
<name>A0A1W6YFT5_9BORD</name>
<dbReference type="Pfam" id="PF03972">
    <property type="entry name" value="MmgE_PrpD_N"/>
    <property type="match status" value="1"/>
</dbReference>
<evidence type="ECO:0000313" key="4">
    <source>
        <dbReference type="EMBL" id="ARP79965.1"/>
    </source>
</evidence>
<organism evidence="4 5">
    <name type="scientific">Bordetella genomosp. 8</name>
    <dbReference type="NCBI Taxonomy" id="1416806"/>
    <lineage>
        <taxon>Bacteria</taxon>
        <taxon>Pseudomonadati</taxon>
        <taxon>Pseudomonadota</taxon>
        <taxon>Betaproteobacteria</taxon>
        <taxon>Burkholderiales</taxon>
        <taxon>Alcaligenaceae</taxon>
        <taxon>Bordetella</taxon>
    </lineage>
</organism>
<dbReference type="KEGG" id="bgv:CAL12_03415"/>
<dbReference type="AlphaFoldDB" id="A0A1W6YFT5"/>